<dbReference type="Pfam" id="PF01734">
    <property type="entry name" value="Patatin"/>
    <property type="match status" value="1"/>
</dbReference>
<dbReference type="PROSITE" id="PS51635">
    <property type="entry name" value="PNPLA"/>
    <property type="match status" value="1"/>
</dbReference>
<feature type="short sequence motif" description="GXGXXG" evidence="4">
    <location>
        <begin position="23"/>
        <end position="28"/>
    </location>
</feature>
<name>A0ABY1YEZ3_9RHOB</name>
<proteinExistence type="predicted"/>
<dbReference type="InterPro" id="IPR002641">
    <property type="entry name" value="PNPLA_dom"/>
</dbReference>
<evidence type="ECO:0000313" key="6">
    <source>
        <dbReference type="EMBL" id="TBN46957.1"/>
    </source>
</evidence>
<keyword evidence="2 4" id="KW-0442">Lipid degradation</keyword>
<feature type="active site" description="Nucleophile" evidence="4">
    <location>
        <position position="57"/>
    </location>
</feature>
<evidence type="ECO:0000259" key="5">
    <source>
        <dbReference type="PROSITE" id="PS51635"/>
    </source>
</evidence>
<keyword evidence="7" id="KW-1185">Reference proteome</keyword>
<feature type="active site" description="Proton acceptor" evidence="4">
    <location>
        <position position="202"/>
    </location>
</feature>
<gene>
    <name evidence="6" type="ORF">EYF88_15690</name>
</gene>
<sequence>MDIRMSSSGNNTRQIRRILSIDGGGIKGTMPAAFLAGLEEDLGQPIGRYFDLIAGTSTGGIIALGLGLGCTAREMLDLYENRGPVIFGQDDADVESPGRIRRAWRTLTATGRHAVGPKHDSEILARELKAVLKGNLIGQSQTRLVIPAWDADLRSPYIYKTAHHMRLQTDYRKTALDAALATAAAPTYFKRHRTVDDIGLTDGGTWANNPTAIAVVEAITLLGWHPSDLRILSLGCLDEVYTLPESPGFAGLGLKVLNLYADGQSHGALGMAKLLTGHPYDGDRIYRVSPSVPSGFFSLDDSTKIGRLKGLGMSEARKAKPHLTPIFFSQPADAFVPVHQLKEDAA</sequence>
<dbReference type="PANTHER" id="PTHR24185">
    <property type="entry name" value="CALCIUM-INDEPENDENT PHOSPHOLIPASE A2-GAMMA"/>
    <property type="match status" value="1"/>
</dbReference>
<evidence type="ECO:0000256" key="2">
    <source>
        <dbReference type="ARBA" id="ARBA00022963"/>
    </source>
</evidence>
<keyword evidence="1 4" id="KW-0378">Hydrolase</keyword>
<feature type="domain" description="PNPLA" evidence="5">
    <location>
        <begin position="19"/>
        <end position="215"/>
    </location>
</feature>
<dbReference type="NCBIfam" id="NF041079">
    <property type="entry name" value="CBASS_lipase"/>
    <property type="match status" value="1"/>
</dbReference>
<dbReference type="CDD" id="cd07199">
    <property type="entry name" value="Pat17_PNPLA8_PNPLA9_like"/>
    <property type="match status" value="1"/>
</dbReference>
<feature type="short sequence motif" description="DGA/G" evidence="4">
    <location>
        <begin position="202"/>
        <end position="204"/>
    </location>
</feature>
<dbReference type="PANTHER" id="PTHR24185:SF1">
    <property type="entry name" value="CALCIUM-INDEPENDENT PHOSPHOLIPASE A2-GAMMA"/>
    <property type="match status" value="1"/>
</dbReference>
<evidence type="ECO:0000256" key="4">
    <source>
        <dbReference type="PROSITE-ProRule" id="PRU01161"/>
    </source>
</evidence>
<organism evidence="6 7">
    <name type="scientific">Paracoccus sediminis</name>
    <dbReference type="NCBI Taxonomy" id="1214787"/>
    <lineage>
        <taxon>Bacteria</taxon>
        <taxon>Pseudomonadati</taxon>
        <taxon>Pseudomonadota</taxon>
        <taxon>Alphaproteobacteria</taxon>
        <taxon>Rhodobacterales</taxon>
        <taxon>Paracoccaceae</taxon>
        <taxon>Paracoccus</taxon>
    </lineage>
</organism>
<dbReference type="InterPro" id="IPR016035">
    <property type="entry name" value="Acyl_Trfase/lysoPLipase"/>
</dbReference>
<dbReference type="Gene3D" id="3.40.1090.10">
    <property type="entry name" value="Cytosolic phospholipase A2 catalytic domain"/>
    <property type="match status" value="1"/>
</dbReference>
<dbReference type="SUPFAM" id="SSF52151">
    <property type="entry name" value="FabD/lysophospholipase-like"/>
    <property type="match status" value="1"/>
</dbReference>
<feature type="short sequence motif" description="GXSXG" evidence="4">
    <location>
        <begin position="55"/>
        <end position="59"/>
    </location>
</feature>
<dbReference type="Proteomes" id="UP000292859">
    <property type="component" value="Unassembled WGS sequence"/>
</dbReference>
<comment type="caution">
    <text evidence="6">The sequence shown here is derived from an EMBL/GenBank/DDBJ whole genome shotgun (WGS) entry which is preliminary data.</text>
</comment>
<keyword evidence="3 4" id="KW-0443">Lipid metabolism</keyword>
<protein>
    <submittedName>
        <fullName evidence="6">Patatin</fullName>
    </submittedName>
</protein>
<reference evidence="6 7" key="1">
    <citation type="submission" date="2019-02" db="EMBL/GenBank/DDBJ databases">
        <authorList>
            <person name="Zhang G."/>
        </authorList>
    </citation>
    <scope>NUCLEOTIDE SEQUENCE [LARGE SCALE GENOMIC DNA]</scope>
    <source>
        <strain evidence="6 7">CMB17</strain>
    </source>
</reference>
<evidence type="ECO:0000256" key="1">
    <source>
        <dbReference type="ARBA" id="ARBA00022801"/>
    </source>
</evidence>
<accession>A0ABY1YEZ3</accession>
<evidence type="ECO:0000313" key="7">
    <source>
        <dbReference type="Proteomes" id="UP000292859"/>
    </source>
</evidence>
<evidence type="ECO:0000256" key="3">
    <source>
        <dbReference type="ARBA" id="ARBA00023098"/>
    </source>
</evidence>
<dbReference type="EMBL" id="SIRL01000015">
    <property type="protein sequence ID" value="TBN46957.1"/>
    <property type="molecule type" value="Genomic_DNA"/>
</dbReference>